<evidence type="ECO:0000256" key="1">
    <source>
        <dbReference type="ARBA" id="ARBA00004651"/>
    </source>
</evidence>
<comment type="caution">
    <text evidence="10">The sequence shown here is derived from an EMBL/GenBank/DDBJ whole genome shotgun (WGS) entry which is preliminary data.</text>
</comment>
<keyword evidence="3 8" id="KW-0813">Transport</keyword>
<comment type="similarity">
    <text evidence="2 8">Belongs to the major facilitator superfamily. Bcr/CmlA family.</text>
</comment>
<dbReference type="InterPro" id="IPR011701">
    <property type="entry name" value="MFS"/>
</dbReference>
<evidence type="ECO:0000256" key="8">
    <source>
        <dbReference type="RuleBase" id="RU365088"/>
    </source>
</evidence>
<accession>A0A420WC36</accession>
<evidence type="ECO:0000256" key="2">
    <source>
        <dbReference type="ARBA" id="ARBA00006236"/>
    </source>
</evidence>
<feature type="transmembrane region" description="Helical" evidence="8">
    <location>
        <begin position="216"/>
        <end position="245"/>
    </location>
</feature>
<dbReference type="GO" id="GO:0042910">
    <property type="term" value="F:xenobiotic transmembrane transporter activity"/>
    <property type="evidence" value="ECO:0007669"/>
    <property type="project" value="InterPro"/>
</dbReference>
<dbReference type="Gene3D" id="1.20.1720.10">
    <property type="entry name" value="Multidrug resistance protein D"/>
    <property type="match status" value="1"/>
</dbReference>
<feature type="domain" description="Major facilitator superfamily (MFS) profile" evidence="9">
    <location>
        <begin position="12"/>
        <end position="397"/>
    </location>
</feature>
<feature type="transmembrane region" description="Helical" evidence="8">
    <location>
        <begin position="372"/>
        <end position="393"/>
    </location>
</feature>
<dbReference type="PANTHER" id="PTHR23502:SF132">
    <property type="entry name" value="POLYAMINE TRANSPORTER 2-RELATED"/>
    <property type="match status" value="1"/>
</dbReference>
<evidence type="ECO:0000256" key="7">
    <source>
        <dbReference type="ARBA" id="ARBA00023136"/>
    </source>
</evidence>
<reference evidence="10 11" key="1">
    <citation type="submission" date="2018-10" db="EMBL/GenBank/DDBJ databases">
        <title>Comparative analysis of microorganisms from saline springs in Andes Mountain Range, Colombia.</title>
        <authorList>
            <person name="Rubin E."/>
        </authorList>
    </citation>
    <scope>NUCLEOTIDE SEQUENCE [LARGE SCALE GENOMIC DNA]</scope>
    <source>
        <strain evidence="10 11">USBA 36</strain>
    </source>
</reference>
<evidence type="ECO:0000256" key="6">
    <source>
        <dbReference type="ARBA" id="ARBA00022989"/>
    </source>
</evidence>
<dbReference type="CDD" id="cd17320">
    <property type="entry name" value="MFS_MdfA_MDR_like"/>
    <property type="match status" value="1"/>
</dbReference>
<proteinExistence type="inferred from homology"/>
<dbReference type="InterPro" id="IPR004812">
    <property type="entry name" value="Efflux_drug-R_Bcr/CmlA"/>
</dbReference>
<feature type="transmembrane region" description="Helical" evidence="8">
    <location>
        <begin position="346"/>
        <end position="366"/>
    </location>
</feature>
<dbReference type="AlphaFoldDB" id="A0A420WC36"/>
<evidence type="ECO:0000256" key="5">
    <source>
        <dbReference type="ARBA" id="ARBA00022692"/>
    </source>
</evidence>
<sequence length="398" mass="41359">MAEKPRADSLPVAVLLTACVALGPISTDMYLASLPTMTRVFSTDVASVQLTLSVFMVGFAVAQLIYGPLSDRFGRRPVMLGGMALYFLASILCALAWNIETLIAARGLQAVGACCGPVLARAVVRDVYGPARAAKVLAYMSSAMALVPAAAPILGSFLHVWFGWQANFWVLAGFGGTVLAGLLLLLAETNAQRNPRALDPAILIGNYRLLLRDPTYLGYALTVAFSYSTIFSFISGSSFVLIGVLGVPEEYFGFCFAAVVLGFMSGALAAGRLTLRLGGDRLILLGATLAALAGTFMAGLVLAGLPSVAGIVGPFALVMAGIGLIMPNAMAGAIGPYPQMAGAASALMGFLQMGMAAIVGIGVGHWHDGTAIPMTASIAAMTILALLSFRFLVLPRKR</sequence>
<feature type="transmembrane region" description="Helical" evidence="8">
    <location>
        <begin position="311"/>
        <end position="334"/>
    </location>
</feature>
<feature type="transmembrane region" description="Helical" evidence="8">
    <location>
        <begin position="168"/>
        <end position="187"/>
    </location>
</feature>
<dbReference type="InterPro" id="IPR036259">
    <property type="entry name" value="MFS_trans_sf"/>
</dbReference>
<dbReference type="EMBL" id="RBIG01000003">
    <property type="protein sequence ID" value="RKQ68538.1"/>
    <property type="molecule type" value="Genomic_DNA"/>
</dbReference>
<dbReference type="GO" id="GO:0015385">
    <property type="term" value="F:sodium:proton antiporter activity"/>
    <property type="evidence" value="ECO:0007669"/>
    <property type="project" value="TreeGrafter"/>
</dbReference>
<name>A0A420WC36_9PROT</name>
<keyword evidence="6 8" id="KW-1133">Transmembrane helix</keyword>
<dbReference type="OrthoDB" id="9800416at2"/>
<feature type="transmembrane region" description="Helical" evidence="8">
    <location>
        <begin position="12"/>
        <end position="33"/>
    </location>
</feature>
<dbReference type="GO" id="GO:0005886">
    <property type="term" value="C:plasma membrane"/>
    <property type="evidence" value="ECO:0007669"/>
    <property type="project" value="UniProtKB-SubCell"/>
</dbReference>
<dbReference type="RefSeq" id="WP_121221227.1">
    <property type="nucleotide sequence ID" value="NZ_RBIG01000003.1"/>
</dbReference>
<gene>
    <name evidence="10" type="ORF">BCL74_3018</name>
</gene>
<organism evidence="10 11">
    <name type="scientific">Oceanibaculum indicum</name>
    <dbReference type="NCBI Taxonomy" id="526216"/>
    <lineage>
        <taxon>Bacteria</taxon>
        <taxon>Pseudomonadati</taxon>
        <taxon>Pseudomonadota</taxon>
        <taxon>Alphaproteobacteria</taxon>
        <taxon>Rhodospirillales</taxon>
        <taxon>Oceanibaculaceae</taxon>
        <taxon>Oceanibaculum</taxon>
    </lineage>
</organism>
<evidence type="ECO:0000313" key="10">
    <source>
        <dbReference type="EMBL" id="RKQ68538.1"/>
    </source>
</evidence>
<evidence type="ECO:0000259" key="9">
    <source>
        <dbReference type="PROSITE" id="PS50850"/>
    </source>
</evidence>
<feature type="transmembrane region" description="Helical" evidence="8">
    <location>
        <begin position="251"/>
        <end position="270"/>
    </location>
</feature>
<dbReference type="PANTHER" id="PTHR23502">
    <property type="entry name" value="MAJOR FACILITATOR SUPERFAMILY"/>
    <property type="match status" value="1"/>
</dbReference>
<dbReference type="PROSITE" id="PS51257">
    <property type="entry name" value="PROKAR_LIPOPROTEIN"/>
    <property type="match status" value="1"/>
</dbReference>
<dbReference type="PROSITE" id="PS50850">
    <property type="entry name" value="MFS"/>
    <property type="match status" value="1"/>
</dbReference>
<feature type="transmembrane region" description="Helical" evidence="8">
    <location>
        <begin position="282"/>
        <end position="305"/>
    </location>
</feature>
<feature type="transmembrane region" description="Helical" evidence="8">
    <location>
        <begin position="78"/>
        <end position="97"/>
    </location>
</feature>
<evidence type="ECO:0000256" key="3">
    <source>
        <dbReference type="ARBA" id="ARBA00022448"/>
    </source>
</evidence>
<keyword evidence="5 8" id="KW-0812">Transmembrane</keyword>
<dbReference type="Proteomes" id="UP000277424">
    <property type="component" value="Unassembled WGS sequence"/>
</dbReference>
<dbReference type="NCBIfam" id="TIGR00710">
    <property type="entry name" value="efflux_Bcr_CflA"/>
    <property type="match status" value="1"/>
</dbReference>
<keyword evidence="8" id="KW-0997">Cell inner membrane</keyword>
<keyword evidence="4" id="KW-1003">Cell membrane</keyword>
<dbReference type="Pfam" id="PF07690">
    <property type="entry name" value="MFS_1"/>
    <property type="match status" value="1"/>
</dbReference>
<dbReference type="SUPFAM" id="SSF103473">
    <property type="entry name" value="MFS general substrate transporter"/>
    <property type="match status" value="1"/>
</dbReference>
<comment type="subcellular location">
    <subcellularLocation>
        <location evidence="8">Cell inner membrane</location>
        <topology evidence="8">Multi-pass membrane protein</topology>
    </subcellularLocation>
    <subcellularLocation>
        <location evidence="1">Cell membrane</location>
        <topology evidence="1">Multi-pass membrane protein</topology>
    </subcellularLocation>
</comment>
<comment type="caution">
    <text evidence="8">Lacks conserved residue(s) required for the propagation of feature annotation.</text>
</comment>
<dbReference type="GO" id="GO:1990961">
    <property type="term" value="P:xenobiotic detoxification by transmembrane export across the plasma membrane"/>
    <property type="evidence" value="ECO:0007669"/>
    <property type="project" value="InterPro"/>
</dbReference>
<protein>
    <recommendedName>
        <fullName evidence="8">Bcr/CflA family efflux transporter</fullName>
    </recommendedName>
</protein>
<feature type="transmembrane region" description="Helical" evidence="8">
    <location>
        <begin position="136"/>
        <end position="162"/>
    </location>
</feature>
<feature type="transmembrane region" description="Helical" evidence="8">
    <location>
        <begin position="45"/>
        <end position="66"/>
    </location>
</feature>
<dbReference type="InterPro" id="IPR020846">
    <property type="entry name" value="MFS_dom"/>
</dbReference>
<evidence type="ECO:0000313" key="11">
    <source>
        <dbReference type="Proteomes" id="UP000277424"/>
    </source>
</evidence>
<evidence type="ECO:0000256" key="4">
    <source>
        <dbReference type="ARBA" id="ARBA00022475"/>
    </source>
</evidence>
<keyword evidence="7 8" id="KW-0472">Membrane</keyword>